<sequence>MSLFKFYGFKLFNHHSLKSQHYKCINNFTQLPYFYKSFHPLFLFHSISKNNKLSNKSNSGSLFDLNCSSDSNKKSSNLYIIKEISKYLWPKNDLNTKIRVCLSLSLLVGSKVLNIQIPFFFKKIIDSINIDSLAINETAWTVTGSIVIGYGLARITATAFQEIRNSIFATVSQKATRKHLLRLDLNFHLTRKTGGLTKAIDHGTKSISFLLTSMVFHILPVSLEITMVCGVLTYQYGSHFALVTLATMILYTAATIKTTTWRTKFRKEATQADNAAATLAMDLYDKCLKHYESSSIKVASSLAFLNTEQNIIFSTAITAMMYLTVKGIYSGQLSIGDLVMINQLVFQLSVPLNFLGTVYRELKQSLIDMETMFNLQKIDITIKEDENAKNLDFQKGKIQFENVTFGYLPERPIFEDLSFTIYPGQKVAFVGPSGSGKSTILRLLFRFYDVQKGRILIDGQDIRHITLNSLRKCIGVLPQDTPFFNDTILNNIRYGKIDATIDEVIQAAKIAQIHDIIQKFPDKYNTKVGERGLMISGGEKQRLAISRLLLKNSPILFFDEATSALDSENEKSILNNIQYILKKNNKTGIFIAHKLRTIMDSDNIIVLENKKIVESGTHYELIKKQGFYNKLWISQKTND</sequence>
<comment type="caution">
    <text evidence="1">The sequence shown here is derived from an EMBL/GenBank/DDBJ whole genome shotgun (WGS) entry which is preliminary data.</text>
</comment>
<gene>
    <name evidence="1" type="ORF">PORY_002616</name>
</gene>
<protein>
    <submittedName>
        <fullName evidence="1">Uncharacterized protein</fullName>
    </submittedName>
</protein>
<evidence type="ECO:0000313" key="2">
    <source>
        <dbReference type="Proteomes" id="UP000768646"/>
    </source>
</evidence>
<evidence type="ECO:0000313" key="1">
    <source>
        <dbReference type="EMBL" id="KAG4303963.1"/>
    </source>
</evidence>
<dbReference type="EMBL" id="JABTEG010000013">
    <property type="protein sequence ID" value="KAG4303963.1"/>
    <property type="molecule type" value="Genomic_DNA"/>
</dbReference>
<keyword evidence="2" id="KW-1185">Reference proteome</keyword>
<organism evidence="1 2">
    <name type="scientific">Pneumocystis oryctolagi</name>
    <dbReference type="NCBI Taxonomy" id="42067"/>
    <lineage>
        <taxon>Eukaryota</taxon>
        <taxon>Fungi</taxon>
        <taxon>Dikarya</taxon>
        <taxon>Ascomycota</taxon>
        <taxon>Taphrinomycotina</taxon>
        <taxon>Pneumocystomycetes</taxon>
        <taxon>Pneumocystaceae</taxon>
        <taxon>Pneumocystis</taxon>
    </lineage>
</organism>
<dbReference type="Proteomes" id="UP000768646">
    <property type="component" value="Unassembled WGS sequence"/>
</dbReference>
<reference evidence="1 2" key="1">
    <citation type="journal article" date="2021" name="Commun. Biol.">
        <title>Genomic insights into the host specific adaptation of the Pneumocystis genus.</title>
        <authorList>
            <person name="Cisse O.H."/>
            <person name="Ma L."/>
            <person name="Dekker J.P."/>
            <person name="Khil P.P."/>
            <person name="Youn J.-H."/>
            <person name="Brenchley J.M."/>
            <person name="Blair R."/>
            <person name="Pahar B."/>
            <person name="Chabe M."/>
            <person name="Van Rompay K.K.A."/>
            <person name="Keesler R."/>
            <person name="Sukura A."/>
            <person name="Hirsch V."/>
            <person name="Kutty G."/>
            <person name="Liu Y."/>
            <person name="Peng L."/>
            <person name="Chen J."/>
            <person name="Song J."/>
            <person name="Weissenbacher-Lang C."/>
            <person name="Xu J."/>
            <person name="Upham N.S."/>
            <person name="Stajich J.E."/>
            <person name="Cuomo C.A."/>
            <person name="Cushion M.T."/>
            <person name="Kovacs J.A."/>
        </authorList>
    </citation>
    <scope>NUCLEOTIDE SEQUENCE [LARGE SCALE GENOMIC DNA]</scope>
    <source>
        <strain evidence="1 2">RABM</strain>
    </source>
</reference>
<name>A0ACB7CAK5_9ASCO</name>
<proteinExistence type="predicted"/>
<accession>A0ACB7CAK5</accession>